<dbReference type="InterPro" id="IPR020471">
    <property type="entry name" value="AKR"/>
</dbReference>
<dbReference type="EMBL" id="FOAK01000007">
    <property type="protein sequence ID" value="SEK96092.1"/>
    <property type="molecule type" value="Genomic_DNA"/>
</dbReference>
<dbReference type="PROSITE" id="PS51379">
    <property type="entry name" value="4FE4S_FER_2"/>
    <property type="match status" value="1"/>
</dbReference>
<dbReference type="InterPro" id="IPR036812">
    <property type="entry name" value="NAD(P)_OxRdtase_dom_sf"/>
</dbReference>
<dbReference type="Pfam" id="PF13187">
    <property type="entry name" value="Fer4_9"/>
    <property type="match status" value="1"/>
</dbReference>
<dbReference type="InterPro" id="IPR017896">
    <property type="entry name" value="4Fe4S_Fe-S-bd"/>
</dbReference>
<proteinExistence type="predicted"/>
<dbReference type="SUPFAM" id="SSF51430">
    <property type="entry name" value="NAD(P)-linked oxidoreductase"/>
    <property type="match status" value="1"/>
</dbReference>
<dbReference type="PROSITE" id="PS00198">
    <property type="entry name" value="4FE4S_FER_1"/>
    <property type="match status" value="1"/>
</dbReference>
<dbReference type="Pfam" id="PF00248">
    <property type="entry name" value="Aldo_ket_red"/>
    <property type="match status" value="1"/>
</dbReference>
<gene>
    <name evidence="2" type="ORF">SAMN05216439_1744</name>
</gene>
<dbReference type="InterPro" id="IPR023210">
    <property type="entry name" value="NADP_OxRdtase_dom"/>
</dbReference>
<name>A0A1H7LAV0_9EURY</name>
<evidence type="ECO:0000313" key="3">
    <source>
        <dbReference type="Proteomes" id="UP000199506"/>
    </source>
</evidence>
<dbReference type="STRING" id="190974.SAMN05216439_1744"/>
<sequence>MQYRLIKKTGDEISSIGFGAMRLPLKNGKIDRTEARKLIFHAIDNGINFIDTAYLYGDSETFLGEILTEDIRSKVKICTKLPAINVKKYEDMESFLNEQLRRLNIDCIDYYLIHGVDLKNMNRLLKRDLIKFIEKAKSDGKIKYIGFSYHGPKEEFQTVVDCYDWDVVMVQYNYFDENVQASIEGIEYAASKNMGIFVMEPLKGGILAGNMPKEAEKVFRKSNPDKTNAAWALEWVLNNRNVTCVLSGMDSFEQLDENLAVANRTTPMSMTFEDLETVELVKRVMRNSLKINCSTCGYCMPCPQGVNIPECMKIYNEKYLFNHKGIANLYNDVYLFNPKGLINQSFIDYYQYVGGIMGNSGNAGKCNACGKCLRKCPQKLDIIAELEKVKKEFEFPGVKYMLLFVKHVGFPLYKFINKLLN</sequence>
<dbReference type="SUPFAM" id="SSF46548">
    <property type="entry name" value="alpha-helical ferredoxin"/>
    <property type="match status" value="1"/>
</dbReference>
<dbReference type="Gene3D" id="3.20.20.100">
    <property type="entry name" value="NADP-dependent oxidoreductase domain"/>
    <property type="match status" value="1"/>
</dbReference>
<dbReference type="OrthoDB" id="28487at2157"/>
<feature type="domain" description="4Fe-4S ferredoxin-type" evidence="1">
    <location>
        <begin position="357"/>
        <end position="388"/>
    </location>
</feature>
<dbReference type="GO" id="GO:0016491">
    <property type="term" value="F:oxidoreductase activity"/>
    <property type="evidence" value="ECO:0007669"/>
    <property type="project" value="InterPro"/>
</dbReference>
<reference evidence="2 3" key="1">
    <citation type="submission" date="2016-10" db="EMBL/GenBank/DDBJ databases">
        <authorList>
            <person name="de Groot N.N."/>
        </authorList>
    </citation>
    <scope>NUCLEOTIDE SEQUENCE [LARGE SCALE GENOMIC DNA]</scope>
    <source>
        <strain evidence="2 3">DSM 11978</strain>
    </source>
</reference>
<protein>
    <recommendedName>
        <fullName evidence="1">4Fe-4S ferredoxin-type domain-containing protein</fullName>
    </recommendedName>
</protein>
<accession>A0A1H7LAV0</accession>
<dbReference type="CDD" id="cd19096">
    <property type="entry name" value="AKR_Fe-S_oxidoreductase"/>
    <property type="match status" value="1"/>
</dbReference>
<dbReference type="PANTHER" id="PTHR43312">
    <property type="entry name" value="D-THREO-ALDOSE 1-DEHYDROGENASE"/>
    <property type="match status" value="1"/>
</dbReference>
<dbReference type="InterPro" id="IPR053135">
    <property type="entry name" value="AKR2_Oxidoreductase"/>
</dbReference>
<dbReference type="PRINTS" id="PR00069">
    <property type="entry name" value="ALDKETRDTASE"/>
</dbReference>
<dbReference type="Proteomes" id="UP000199506">
    <property type="component" value="Unassembled WGS sequence"/>
</dbReference>
<dbReference type="RefSeq" id="WP_069574543.1">
    <property type="nucleotide sequence ID" value="NZ_FOAK01000007.1"/>
</dbReference>
<dbReference type="InterPro" id="IPR017900">
    <property type="entry name" value="4Fe4S_Fe_S_CS"/>
</dbReference>
<evidence type="ECO:0000259" key="1">
    <source>
        <dbReference type="PROSITE" id="PS51379"/>
    </source>
</evidence>
<dbReference type="AlphaFoldDB" id="A0A1H7LAV0"/>
<organism evidence="2 3">
    <name type="scientific">Methanobrevibacter gottschalkii</name>
    <dbReference type="NCBI Taxonomy" id="190974"/>
    <lineage>
        <taxon>Archaea</taxon>
        <taxon>Methanobacteriati</taxon>
        <taxon>Methanobacteriota</taxon>
        <taxon>Methanomada group</taxon>
        <taxon>Methanobacteria</taxon>
        <taxon>Methanobacteriales</taxon>
        <taxon>Methanobacteriaceae</taxon>
        <taxon>Methanobrevibacter</taxon>
    </lineage>
</organism>
<dbReference type="PANTHER" id="PTHR43312:SF2">
    <property type="entry name" value="OXIDOREDUCTASE"/>
    <property type="match status" value="1"/>
</dbReference>
<evidence type="ECO:0000313" key="2">
    <source>
        <dbReference type="EMBL" id="SEK96092.1"/>
    </source>
</evidence>